<dbReference type="SUPFAM" id="SSF54593">
    <property type="entry name" value="Glyoxalase/Bleomycin resistance protein/Dihydroxybiphenyl dioxygenase"/>
    <property type="match status" value="1"/>
</dbReference>
<reference evidence="3 4" key="1">
    <citation type="submission" date="2006-08" db="EMBL/GenBank/DDBJ databases">
        <title>Complete sequence of Maricaulis maris MCS10.</title>
        <authorList>
            <consortium name="US DOE Joint Genome Institute"/>
            <person name="Copeland A."/>
            <person name="Lucas S."/>
            <person name="Lapidus A."/>
            <person name="Barry K."/>
            <person name="Detter J.C."/>
            <person name="Glavina del Rio T."/>
            <person name="Hammon N."/>
            <person name="Israni S."/>
            <person name="Dalin E."/>
            <person name="Tice H."/>
            <person name="Pitluck S."/>
            <person name="Saunders E."/>
            <person name="Brettin T."/>
            <person name="Bruce D."/>
            <person name="Han C."/>
            <person name="Tapia R."/>
            <person name="Gilna P."/>
            <person name="Schmutz J."/>
            <person name="Larimer F."/>
            <person name="Land M."/>
            <person name="Hauser L."/>
            <person name="Kyrpides N."/>
            <person name="Mikhailova N."/>
            <person name="Viollier P."/>
            <person name="Stephens C."/>
            <person name="Richardson P."/>
        </authorList>
    </citation>
    <scope>NUCLEOTIDE SEQUENCE [LARGE SCALE GENOMIC DNA]</scope>
    <source>
        <strain evidence="3 4">MCS10</strain>
    </source>
</reference>
<dbReference type="InterPro" id="IPR004360">
    <property type="entry name" value="Glyas_Fos-R_dOase_dom"/>
</dbReference>
<dbReference type="PANTHER" id="PTHR43048:SF5">
    <property type="entry name" value="BLR5325 PROTEIN"/>
    <property type="match status" value="1"/>
</dbReference>
<dbReference type="eggNOG" id="COG0346">
    <property type="taxonomic scope" value="Bacteria"/>
</dbReference>
<keyword evidence="3" id="KW-0560">Oxidoreductase</keyword>
<protein>
    <submittedName>
        <fullName evidence="3">Glyoxalase/bleomycin resistance protein/dioxygenase</fullName>
    </submittedName>
</protein>
<dbReference type="PANTHER" id="PTHR43048">
    <property type="entry name" value="METHYLMALONYL-COA EPIMERASE"/>
    <property type="match status" value="1"/>
</dbReference>
<keyword evidence="1" id="KW-0479">Metal-binding</keyword>
<dbReference type="InterPro" id="IPR051785">
    <property type="entry name" value="MMCE/EMCE_epimerase"/>
</dbReference>
<organism evidence="3 4">
    <name type="scientific">Maricaulis maris (strain MCS10)</name>
    <name type="common">Caulobacter maris</name>
    <dbReference type="NCBI Taxonomy" id="394221"/>
    <lineage>
        <taxon>Bacteria</taxon>
        <taxon>Pseudomonadati</taxon>
        <taxon>Pseudomonadota</taxon>
        <taxon>Alphaproteobacteria</taxon>
        <taxon>Maricaulales</taxon>
        <taxon>Maricaulaceae</taxon>
        <taxon>Maricaulis</taxon>
    </lineage>
</organism>
<dbReference type="AlphaFoldDB" id="Q0AKN7"/>
<dbReference type="Proteomes" id="UP000001964">
    <property type="component" value="Chromosome"/>
</dbReference>
<feature type="domain" description="VOC" evidence="2">
    <location>
        <begin position="83"/>
        <end position="204"/>
    </location>
</feature>
<name>Q0AKN7_MARMM</name>
<sequence>MAGHRFSGSLSESSIWHQILDRSTAVVDMFGEFVPIADRISISTPRQFRRFRLVSDTMIQMDLPAERPGEANRVMSKPDSLPSVAAFGIGVSDLAASAAFYENTLGMKRVLDLSLGHMDEVILLFPDGGSAIALMHWTDGSARNYADNPVKIVLRVADPKLLAERIRAAGLPVIRDPEPAAEVGGAVVGFAKDPDGYLIELLESV</sequence>
<dbReference type="GO" id="GO:0046491">
    <property type="term" value="P:L-methylmalonyl-CoA metabolic process"/>
    <property type="evidence" value="ECO:0007669"/>
    <property type="project" value="TreeGrafter"/>
</dbReference>
<dbReference type="InterPro" id="IPR029068">
    <property type="entry name" value="Glyas_Bleomycin-R_OHBP_Dase"/>
</dbReference>
<dbReference type="PROSITE" id="PS51819">
    <property type="entry name" value="VOC"/>
    <property type="match status" value="1"/>
</dbReference>
<dbReference type="HOGENOM" id="CLU_1336174_0_0_5"/>
<accession>Q0AKN7</accession>
<evidence type="ECO:0000313" key="4">
    <source>
        <dbReference type="Proteomes" id="UP000001964"/>
    </source>
</evidence>
<dbReference type="CDD" id="cd06587">
    <property type="entry name" value="VOC"/>
    <property type="match status" value="1"/>
</dbReference>
<evidence type="ECO:0000259" key="2">
    <source>
        <dbReference type="PROSITE" id="PS51819"/>
    </source>
</evidence>
<dbReference type="STRING" id="394221.Mmar10_2875"/>
<dbReference type="OrthoDB" id="9789841at2"/>
<dbReference type="EMBL" id="CP000449">
    <property type="protein sequence ID" value="ABI67156.1"/>
    <property type="molecule type" value="Genomic_DNA"/>
</dbReference>
<dbReference type="KEGG" id="mmr:Mmar10_2875"/>
<evidence type="ECO:0000313" key="3">
    <source>
        <dbReference type="EMBL" id="ABI67156.1"/>
    </source>
</evidence>
<dbReference type="RefSeq" id="WP_011644800.1">
    <property type="nucleotide sequence ID" value="NC_008347.1"/>
</dbReference>
<keyword evidence="3" id="KW-0223">Dioxygenase</keyword>
<proteinExistence type="predicted"/>
<dbReference type="Pfam" id="PF00903">
    <property type="entry name" value="Glyoxalase"/>
    <property type="match status" value="1"/>
</dbReference>
<dbReference type="GO" id="GO:0004493">
    <property type="term" value="F:methylmalonyl-CoA epimerase activity"/>
    <property type="evidence" value="ECO:0007669"/>
    <property type="project" value="TreeGrafter"/>
</dbReference>
<dbReference type="Gene3D" id="3.10.180.10">
    <property type="entry name" value="2,3-Dihydroxybiphenyl 1,2-Dioxygenase, domain 1"/>
    <property type="match status" value="1"/>
</dbReference>
<gene>
    <name evidence="3" type="ordered locus">Mmar10_2875</name>
</gene>
<dbReference type="GO" id="GO:0046872">
    <property type="term" value="F:metal ion binding"/>
    <property type="evidence" value="ECO:0007669"/>
    <property type="project" value="UniProtKB-KW"/>
</dbReference>
<dbReference type="InterPro" id="IPR037523">
    <property type="entry name" value="VOC_core"/>
</dbReference>
<evidence type="ECO:0000256" key="1">
    <source>
        <dbReference type="ARBA" id="ARBA00022723"/>
    </source>
</evidence>
<keyword evidence="4" id="KW-1185">Reference proteome</keyword>
<dbReference type="GO" id="GO:0051213">
    <property type="term" value="F:dioxygenase activity"/>
    <property type="evidence" value="ECO:0007669"/>
    <property type="project" value="UniProtKB-KW"/>
</dbReference>